<dbReference type="GO" id="GO:0008374">
    <property type="term" value="F:O-acyltransferase activity"/>
    <property type="evidence" value="ECO:0007669"/>
    <property type="project" value="TreeGrafter"/>
</dbReference>
<proteinExistence type="inferred from homology"/>
<keyword evidence="5" id="KW-1185">Reference proteome</keyword>
<dbReference type="CDD" id="cd03357">
    <property type="entry name" value="LbH_MAT_GAT"/>
    <property type="match status" value="1"/>
</dbReference>
<comment type="similarity">
    <text evidence="1">Belongs to the transferase hexapeptide repeat family.</text>
</comment>
<reference evidence="5" key="1">
    <citation type="journal article" date="2014" name="Genome Announc.">
        <title>Draft genome sequence of Colletotrichum sublineola, a destructive pathogen of cultivated sorghum.</title>
        <authorList>
            <person name="Baroncelli R."/>
            <person name="Sanz-Martin J.M."/>
            <person name="Rech G.E."/>
            <person name="Sukno S.A."/>
            <person name="Thon M.R."/>
        </authorList>
    </citation>
    <scope>NUCLEOTIDE SEQUENCE [LARGE SCALE GENOMIC DNA]</scope>
    <source>
        <strain evidence="5">TX430BB</strain>
    </source>
</reference>
<dbReference type="AlphaFoldDB" id="A0A066XF48"/>
<dbReference type="STRING" id="1173701.A0A066XF48"/>
<dbReference type="GO" id="GO:0016407">
    <property type="term" value="F:acetyltransferase activity"/>
    <property type="evidence" value="ECO:0007669"/>
    <property type="project" value="InterPro"/>
</dbReference>
<dbReference type="EMBL" id="JMSE01001138">
    <property type="protein sequence ID" value="KDN64386.1"/>
    <property type="molecule type" value="Genomic_DNA"/>
</dbReference>
<sequence>MVPPVRTKKDENAIAYARTLDRVPWCEDYEKMISGMLYSCMAPELVESRNRARRLAQRFNTYVPDETASADQVANTRVGMIKELFGKIGEDVYIEPSLQVDYGCNITVGDRFYANFKYVPPAPSEPPVLCARSLGCVILDCAHVTIGDRVFFATGVSLITATHETGLQSRRDNIEYAEPITIGDDCWIGANVTVLPGVKIGKGCTIGAGALVSKDIPDYSVAVGVPAKVIKKVDPVD</sequence>
<name>A0A066XF48_COLSU</name>
<dbReference type="OrthoDB" id="25818at2759"/>
<dbReference type="Pfam" id="PF00132">
    <property type="entry name" value="Hexapep"/>
    <property type="match status" value="1"/>
</dbReference>
<dbReference type="InterPro" id="IPR051159">
    <property type="entry name" value="Hexapeptide_acetyltransf"/>
</dbReference>
<evidence type="ECO:0000313" key="5">
    <source>
        <dbReference type="Proteomes" id="UP000027238"/>
    </source>
</evidence>
<dbReference type="eggNOG" id="KOG4750">
    <property type="taxonomic scope" value="Eukaryota"/>
</dbReference>
<feature type="domain" description="Maltose/galactoside acetyltransferase" evidence="3">
    <location>
        <begin position="29"/>
        <end position="90"/>
    </location>
</feature>
<dbReference type="Proteomes" id="UP000027238">
    <property type="component" value="Unassembled WGS sequence"/>
</dbReference>
<comment type="caution">
    <text evidence="4">The sequence shown here is derived from an EMBL/GenBank/DDBJ whole genome shotgun (WGS) entry which is preliminary data.</text>
</comment>
<dbReference type="SUPFAM" id="SSF51161">
    <property type="entry name" value="Trimeric LpxA-like enzymes"/>
    <property type="match status" value="1"/>
</dbReference>
<gene>
    <name evidence="4" type="ORF">CSUB01_06162</name>
</gene>
<dbReference type="Gene3D" id="2.160.10.10">
    <property type="entry name" value="Hexapeptide repeat proteins"/>
    <property type="match status" value="1"/>
</dbReference>
<protein>
    <submittedName>
        <fullName evidence="4">Putative galactoside O-acetyltransferase</fullName>
    </submittedName>
</protein>
<evidence type="ECO:0000313" key="4">
    <source>
        <dbReference type="EMBL" id="KDN64386.1"/>
    </source>
</evidence>
<dbReference type="InterPro" id="IPR024688">
    <property type="entry name" value="Mac_dom"/>
</dbReference>
<evidence type="ECO:0000259" key="3">
    <source>
        <dbReference type="SMART" id="SM01266"/>
    </source>
</evidence>
<dbReference type="InterPro" id="IPR011004">
    <property type="entry name" value="Trimer_LpxA-like_sf"/>
</dbReference>
<dbReference type="PANTHER" id="PTHR23416">
    <property type="entry name" value="SIALIC ACID SYNTHASE-RELATED"/>
    <property type="match status" value="1"/>
</dbReference>
<dbReference type="SMART" id="SM01266">
    <property type="entry name" value="Mac"/>
    <property type="match status" value="1"/>
</dbReference>
<organism evidence="4 5">
    <name type="scientific">Colletotrichum sublineola</name>
    <name type="common">Sorghum anthracnose fungus</name>
    <dbReference type="NCBI Taxonomy" id="1173701"/>
    <lineage>
        <taxon>Eukaryota</taxon>
        <taxon>Fungi</taxon>
        <taxon>Dikarya</taxon>
        <taxon>Ascomycota</taxon>
        <taxon>Pezizomycotina</taxon>
        <taxon>Sordariomycetes</taxon>
        <taxon>Hypocreomycetidae</taxon>
        <taxon>Glomerellales</taxon>
        <taxon>Glomerellaceae</taxon>
        <taxon>Colletotrichum</taxon>
        <taxon>Colletotrichum graminicola species complex</taxon>
    </lineage>
</organism>
<keyword evidence="2 4" id="KW-0808">Transferase</keyword>
<evidence type="ECO:0000256" key="1">
    <source>
        <dbReference type="ARBA" id="ARBA00007274"/>
    </source>
</evidence>
<dbReference type="InterPro" id="IPR001451">
    <property type="entry name" value="Hexapep"/>
</dbReference>
<accession>A0A066XF48</accession>
<dbReference type="OMA" id="CVILDCN"/>
<evidence type="ECO:0000256" key="2">
    <source>
        <dbReference type="ARBA" id="ARBA00022679"/>
    </source>
</evidence>
<dbReference type="PANTHER" id="PTHR23416:SF23">
    <property type="entry name" value="ACETYLTRANSFERASE C18B11.09C-RELATED"/>
    <property type="match status" value="1"/>
</dbReference>
<dbReference type="HOGENOM" id="CLU_051638_3_0_1"/>
<dbReference type="Pfam" id="PF12464">
    <property type="entry name" value="Mac"/>
    <property type="match status" value="1"/>
</dbReference>